<evidence type="ECO:0000256" key="1">
    <source>
        <dbReference type="SAM" id="Coils"/>
    </source>
</evidence>
<name>A0ABP0KMH9_9DINO</name>
<gene>
    <name evidence="2" type="ORF">SCF082_LOCUS18094</name>
</gene>
<keyword evidence="1" id="KW-0175">Coiled coil</keyword>
<dbReference type="EMBL" id="CAXAMM010012058">
    <property type="protein sequence ID" value="CAK9027812.1"/>
    <property type="molecule type" value="Genomic_DNA"/>
</dbReference>
<dbReference type="Proteomes" id="UP001642464">
    <property type="component" value="Unassembled WGS sequence"/>
</dbReference>
<keyword evidence="3" id="KW-1185">Reference proteome</keyword>
<evidence type="ECO:0000313" key="2">
    <source>
        <dbReference type="EMBL" id="CAK9027812.1"/>
    </source>
</evidence>
<evidence type="ECO:0000313" key="3">
    <source>
        <dbReference type="Proteomes" id="UP001642464"/>
    </source>
</evidence>
<comment type="caution">
    <text evidence="2">The sequence shown here is derived from an EMBL/GenBank/DDBJ whole genome shotgun (WGS) entry which is preliminary data.</text>
</comment>
<accession>A0ABP0KMH9</accession>
<organism evidence="2 3">
    <name type="scientific">Durusdinium trenchii</name>
    <dbReference type="NCBI Taxonomy" id="1381693"/>
    <lineage>
        <taxon>Eukaryota</taxon>
        <taxon>Sar</taxon>
        <taxon>Alveolata</taxon>
        <taxon>Dinophyceae</taxon>
        <taxon>Suessiales</taxon>
        <taxon>Symbiodiniaceae</taxon>
        <taxon>Durusdinium</taxon>
    </lineage>
</organism>
<proteinExistence type="predicted"/>
<feature type="coiled-coil region" evidence="1">
    <location>
        <begin position="55"/>
        <end position="96"/>
    </location>
</feature>
<protein>
    <submittedName>
        <fullName evidence="2">Uncharacterized protein</fullName>
    </submittedName>
</protein>
<reference evidence="2 3" key="1">
    <citation type="submission" date="2024-02" db="EMBL/GenBank/DDBJ databases">
        <authorList>
            <person name="Chen Y."/>
            <person name="Shah S."/>
            <person name="Dougan E. K."/>
            <person name="Thang M."/>
            <person name="Chan C."/>
        </authorList>
    </citation>
    <scope>NUCLEOTIDE SEQUENCE [LARGE SCALE GENOMIC DNA]</scope>
</reference>
<sequence length="112" mass="12601">MSLVGADDLPPVLTALIVRYTVKKFSGGREDLLPDDIDDPELLLRALVRKYQFELQAAKSSQFRAETQAENLKKQVESLQEASEEAQTLAKEATSKLDLGSWQPFQWAVKHN</sequence>